<dbReference type="OrthoDB" id="10433526at2759"/>
<accession>A0A6J5XR25</accession>
<name>A0A6J5XR25_PRUAR</name>
<gene>
    <name evidence="1" type="ORF">ORAREDHAP_LOCUS36746</name>
</gene>
<protein>
    <submittedName>
        <fullName evidence="1">Uncharacterized protein</fullName>
    </submittedName>
</protein>
<dbReference type="EMBL" id="CAEKKB010000006">
    <property type="protein sequence ID" value="CAB4313558.1"/>
    <property type="molecule type" value="Genomic_DNA"/>
</dbReference>
<dbReference type="Gene3D" id="3.40.395.10">
    <property type="entry name" value="Adenoviral Proteinase, Chain A"/>
    <property type="match status" value="1"/>
</dbReference>
<dbReference type="Proteomes" id="UP000507245">
    <property type="component" value="Unassembled WGS sequence"/>
</dbReference>
<reference evidence="2" key="1">
    <citation type="journal article" date="2020" name="Genome Biol.">
        <title>Gamete binning: chromosome-level and haplotype-resolved genome assembly enabled by high-throughput single-cell sequencing of gamete genomes.</title>
        <authorList>
            <person name="Campoy J.A."/>
            <person name="Sun H."/>
            <person name="Goel M."/>
            <person name="Jiao W.-B."/>
            <person name="Folz-Donahue K."/>
            <person name="Wang N."/>
            <person name="Rubio M."/>
            <person name="Liu C."/>
            <person name="Kukat C."/>
            <person name="Ruiz D."/>
            <person name="Huettel B."/>
            <person name="Schneeberger K."/>
        </authorList>
    </citation>
    <scope>NUCLEOTIDE SEQUENCE [LARGE SCALE GENOMIC DNA]</scope>
    <source>
        <strain evidence="2">cv. Rojo Pasion</strain>
    </source>
</reference>
<dbReference type="InterPro" id="IPR038765">
    <property type="entry name" value="Papain-like_cys_pep_sf"/>
</dbReference>
<keyword evidence="2" id="KW-1185">Reference proteome</keyword>
<evidence type="ECO:0000313" key="1">
    <source>
        <dbReference type="EMBL" id="CAB4313558.1"/>
    </source>
</evidence>
<organism evidence="1 2">
    <name type="scientific">Prunus armeniaca</name>
    <name type="common">Apricot</name>
    <name type="synonym">Armeniaca vulgaris</name>
    <dbReference type="NCBI Taxonomy" id="36596"/>
    <lineage>
        <taxon>Eukaryota</taxon>
        <taxon>Viridiplantae</taxon>
        <taxon>Streptophyta</taxon>
        <taxon>Embryophyta</taxon>
        <taxon>Tracheophyta</taxon>
        <taxon>Spermatophyta</taxon>
        <taxon>Magnoliopsida</taxon>
        <taxon>eudicotyledons</taxon>
        <taxon>Gunneridae</taxon>
        <taxon>Pentapetalae</taxon>
        <taxon>rosids</taxon>
        <taxon>fabids</taxon>
        <taxon>Rosales</taxon>
        <taxon>Rosaceae</taxon>
        <taxon>Amygdaloideae</taxon>
        <taxon>Amygdaleae</taxon>
        <taxon>Prunus</taxon>
    </lineage>
</organism>
<dbReference type="AlphaFoldDB" id="A0A6J5XR25"/>
<proteinExistence type="predicted"/>
<dbReference type="SUPFAM" id="SSF54001">
    <property type="entry name" value="Cysteine proteinases"/>
    <property type="match status" value="1"/>
</dbReference>
<sequence length="275" mass="31715">MIKHQNKRSLIIRMKARTRKALVRLEYDYEDIKCKAKFQKLNVDDGETNNVEHQPKKVQPKKDVSHTVQTVAVRRLKVGKCLSLHDADILKKYLDANSPLDALWHGLHSVVYRKDALDLLHEEYISMQTLESYLEILNGDQMDLPRGHLKSCFMPTCRWELVNSGNTFSKKAKYVMRRGEVVTQQCNLSACDRDLLMWLRSNCVDYPIRSSINCPQQDPRSFDCGVAVMYIMKTLSEGKALDPVFLAGAMTNMRAHVLGRFINDDECSWDAYKIN</sequence>
<evidence type="ECO:0000313" key="2">
    <source>
        <dbReference type="Proteomes" id="UP000507245"/>
    </source>
</evidence>